<proteinExistence type="predicted"/>
<comment type="caution">
    <text evidence="2">The sequence shown here is derived from an EMBL/GenBank/DDBJ whole genome shotgun (WGS) entry which is preliminary data.</text>
</comment>
<accession>L7EVU1</accession>
<sequence>MTAKATKPRKGTVKVPRPRTPHQSPVSGEAEFRRWTPEEVVEKQLLPYRSARMVREKCYRRELFCHRDGGRITFTAEDLRLNNELGAQTPFASPAA</sequence>
<evidence type="ECO:0000313" key="3">
    <source>
        <dbReference type="Proteomes" id="UP000010931"/>
    </source>
</evidence>
<feature type="compositionally biased region" description="Basic residues" evidence="1">
    <location>
        <begin position="1"/>
        <end position="20"/>
    </location>
</feature>
<dbReference type="RefSeq" id="WP_006382242.1">
    <property type="nucleotide sequence ID" value="NZ_AEJB01000573.1"/>
</dbReference>
<dbReference type="EMBL" id="AEJB01000573">
    <property type="protein sequence ID" value="ELP62826.1"/>
    <property type="molecule type" value="Genomic_DNA"/>
</dbReference>
<evidence type="ECO:0000256" key="1">
    <source>
        <dbReference type="SAM" id="MobiDB-lite"/>
    </source>
</evidence>
<dbReference type="Proteomes" id="UP000010931">
    <property type="component" value="Unassembled WGS sequence"/>
</dbReference>
<dbReference type="GeneID" id="97400520"/>
<reference evidence="2 3" key="1">
    <citation type="journal article" date="2011" name="Plasmid">
        <title>Streptomyces turgidiscabies Car8 contains a modular pathogenicity island that shares virulence genes with other actinobacterial plant pathogens.</title>
        <authorList>
            <person name="Huguet-Tapia J.C."/>
            <person name="Badger J.H."/>
            <person name="Loria R."/>
            <person name="Pettis G.S."/>
        </authorList>
    </citation>
    <scope>NUCLEOTIDE SEQUENCE [LARGE SCALE GENOMIC DNA]</scope>
    <source>
        <strain evidence="2 3">Car8</strain>
    </source>
</reference>
<dbReference type="PATRIC" id="fig|698760.3.peg.8251"/>
<dbReference type="AlphaFoldDB" id="L7EVU1"/>
<evidence type="ECO:0000313" key="2">
    <source>
        <dbReference type="EMBL" id="ELP62826.1"/>
    </source>
</evidence>
<protein>
    <submittedName>
        <fullName evidence="2">Uncharacterized protein</fullName>
    </submittedName>
</protein>
<feature type="region of interest" description="Disordered" evidence="1">
    <location>
        <begin position="1"/>
        <end position="30"/>
    </location>
</feature>
<name>L7EVU1_STRT8</name>
<organism evidence="2 3">
    <name type="scientific">Streptomyces turgidiscabies (strain Car8)</name>
    <dbReference type="NCBI Taxonomy" id="698760"/>
    <lineage>
        <taxon>Bacteria</taxon>
        <taxon>Bacillati</taxon>
        <taxon>Actinomycetota</taxon>
        <taxon>Actinomycetes</taxon>
        <taxon>Kitasatosporales</taxon>
        <taxon>Streptomycetaceae</taxon>
        <taxon>Streptomyces</taxon>
    </lineage>
</organism>
<keyword evidence="3" id="KW-1185">Reference proteome</keyword>
<gene>
    <name evidence="2" type="ORF">STRTUCAR8_06415</name>
</gene>
<dbReference type="STRING" id="85558.T45_02282"/>